<dbReference type="AlphaFoldDB" id="A0A919U0Y0"/>
<keyword evidence="1" id="KW-0472">Membrane</keyword>
<dbReference type="InterPro" id="IPR019692">
    <property type="entry name" value="CFP-6_PH"/>
</dbReference>
<feature type="transmembrane region" description="Helical" evidence="1">
    <location>
        <begin position="12"/>
        <end position="33"/>
    </location>
</feature>
<name>A0A919U0Y0_9CELL</name>
<dbReference type="RefSeq" id="WP_203747657.1">
    <property type="nucleotide sequence ID" value="NZ_BONK01000001.1"/>
</dbReference>
<dbReference type="Proteomes" id="UP000632740">
    <property type="component" value="Unassembled WGS sequence"/>
</dbReference>
<evidence type="ECO:0000256" key="1">
    <source>
        <dbReference type="SAM" id="Phobius"/>
    </source>
</evidence>
<organism evidence="3 4">
    <name type="scientific">Cellulomonas chitinilytica</name>
    <dbReference type="NCBI Taxonomy" id="398759"/>
    <lineage>
        <taxon>Bacteria</taxon>
        <taxon>Bacillati</taxon>
        <taxon>Actinomycetota</taxon>
        <taxon>Actinomycetes</taxon>
        <taxon>Micrococcales</taxon>
        <taxon>Cellulomonadaceae</taxon>
        <taxon>Cellulomonas</taxon>
    </lineage>
</organism>
<accession>A0A919U0Y0</accession>
<sequence>MSSDVVVFRPGFGRGLSVVVWVGCAFVVVSGLVRSPGTTWQWLPLVALVALLMWAAYWNPAVVVTPAGVELRNVLRTVELPWPTIRLVDVKYALTLETAWGSYSSWAAPAPSRTRARTAGPGDMAHLPESSYGPGGTVRPGDLMSSDSGQAAALVRSRWEEVRDAGLLDDPRLERSRPVVRVHVALIASVLFLAALSVLTLTL</sequence>
<evidence type="ECO:0000259" key="2">
    <source>
        <dbReference type="Pfam" id="PF10756"/>
    </source>
</evidence>
<gene>
    <name evidence="3" type="ORF">Cch01nite_03080</name>
</gene>
<comment type="caution">
    <text evidence="3">The sequence shown here is derived from an EMBL/GenBank/DDBJ whole genome shotgun (WGS) entry which is preliminary data.</text>
</comment>
<reference evidence="3" key="1">
    <citation type="submission" date="2021-01" db="EMBL/GenBank/DDBJ databases">
        <title>Whole genome shotgun sequence of Cellulomonas chitinilytica NBRC 110799.</title>
        <authorList>
            <person name="Komaki H."/>
            <person name="Tamura T."/>
        </authorList>
    </citation>
    <scope>NUCLEOTIDE SEQUENCE</scope>
    <source>
        <strain evidence="3">NBRC 110799</strain>
    </source>
</reference>
<keyword evidence="1" id="KW-1133">Transmembrane helix</keyword>
<evidence type="ECO:0000313" key="4">
    <source>
        <dbReference type="Proteomes" id="UP000632740"/>
    </source>
</evidence>
<feature type="transmembrane region" description="Helical" evidence="1">
    <location>
        <begin position="182"/>
        <end position="201"/>
    </location>
</feature>
<protein>
    <recommendedName>
        <fullName evidence="2">Low molecular weight protein antigen 6 PH domain-containing protein</fullName>
    </recommendedName>
</protein>
<feature type="transmembrane region" description="Helical" evidence="1">
    <location>
        <begin position="39"/>
        <end position="58"/>
    </location>
</feature>
<keyword evidence="4" id="KW-1185">Reference proteome</keyword>
<proteinExistence type="predicted"/>
<dbReference type="Pfam" id="PF10756">
    <property type="entry name" value="bPH_6"/>
    <property type="match status" value="1"/>
</dbReference>
<dbReference type="EMBL" id="BONK01000001">
    <property type="protein sequence ID" value="GIG19584.1"/>
    <property type="molecule type" value="Genomic_DNA"/>
</dbReference>
<keyword evidence="1" id="KW-0812">Transmembrane</keyword>
<feature type="domain" description="Low molecular weight protein antigen 6 PH" evidence="2">
    <location>
        <begin position="60"/>
        <end position="108"/>
    </location>
</feature>
<evidence type="ECO:0000313" key="3">
    <source>
        <dbReference type="EMBL" id="GIG19584.1"/>
    </source>
</evidence>